<dbReference type="Proteomes" id="UP001595752">
    <property type="component" value="Unassembled WGS sequence"/>
</dbReference>
<gene>
    <name evidence="2" type="ORF">ACFOU2_09825</name>
</gene>
<sequence length="71" mass="7896">MSIENQMVEKNGYGIQDPQEEDRHEGIDACGDEILKGDYILEINGEVILESNAIDYLVDVLSAIRKVAGEE</sequence>
<dbReference type="RefSeq" id="WP_377914603.1">
    <property type="nucleotide sequence ID" value="NZ_JBHRZT010000043.1"/>
</dbReference>
<evidence type="ECO:0008006" key="4">
    <source>
        <dbReference type="Google" id="ProtNLM"/>
    </source>
</evidence>
<evidence type="ECO:0000313" key="3">
    <source>
        <dbReference type="Proteomes" id="UP001595752"/>
    </source>
</evidence>
<accession>A0ABV8B0H5</accession>
<evidence type="ECO:0000313" key="2">
    <source>
        <dbReference type="EMBL" id="MFC3883783.1"/>
    </source>
</evidence>
<name>A0ABV8B0H5_9BACI</name>
<dbReference type="Gene3D" id="3.30.40.30">
    <property type="entry name" value="YqaI domain"/>
    <property type="match status" value="1"/>
</dbReference>
<keyword evidence="3" id="KW-1185">Reference proteome</keyword>
<dbReference type="SUPFAM" id="SSF160713">
    <property type="entry name" value="YqaI-like"/>
    <property type="match status" value="1"/>
</dbReference>
<dbReference type="EMBL" id="JBHRZT010000043">
    <property type="protein sequence ID" value="MFC3883783.1"/>
    <property type="molecule type" value="Genomic_DNA"/>
</dbReference>
<feature type="region of interest" description="Disordered" evidence="1">
    <location>
        <begin position="1"/>
        <end position="24"/>
    </location>
</feature>
<evidence type="ECO:0000256" key="1">
    <source>
        <dbReference type="SAM" id="MobiDB-lite"/>
    </source>
</evidence>
<dbReference type="InterPro" id="IPR023118">
    <property type="entry name" value="YqaI_dom_sf"/>
</dbReference>
<protein>
    <recommendedName>
        <fullName evidence="4">PDZ domain-containing protein</fullName>
    </recommendedName>
</protein>
<dbReference type="Pfam" id="PF09466">
    <property type="entry name" value="Yqai"/>
    <property type="match status" value="1"/>
</dbReference>
<organism evidence="2 3">
    <name type="scientific">Bacillus songklensis</name>
    <dbReference type="NCBI Taxonomy" id="1069116"/>
    <lineage>
        <taxon>Bacteria</taxon>
        <taxon>Bacillati</taxon>
        <taxon>Bacillota</taxon>
        <taxon>Bacilli</taxon>
        <taxon>Bacillales</taxon>
        <taxon>Bacillaceae</taxon>
        <taxon>Bacillus</taxon>
    </lineage>
</organism>
<reference evidence="3" key="1">
    <citation type="journal article" date="2019" name="Int. J. Syst. Evol. Microbiol.">
        <title>The Global Catalogue of Microorganisms (GCM) 10K type strain sequencing project: providing services to taxonomists for standard genome sequencing and annotation.</title>
        <authorList>
            <consortium name="The Broad Institute Genomics Platform"/>
            <consortium name="The Broad Institute Genome Sequencing Center for Infectious Disease"/>
            <person name="Wu L."/>
            <person name="Ma J."/>
        </authorList>
    </citation>
    <scope>NUCLEOTIDE SEQUENCE [LARGE SCALE GENOMIC DNA]</scope>
    <source>
        <strain evidence="3">CCUG 61889</strain>
    </source>
</reference>
<proteinExistence type="predicted"/>
<dbReference type="InterPro" id="IPR018474">
    <property type="entry name" value="Uncharacterised_Yqai"/>
</dbReference>
<comment type="caution">
    <text evidence="2">The sequence shown here is derived from an EMBL/GenBank/DDBJ whole genome shotgun (WGS) entry which is preliminary data.</text>
</comment>